<dbReference type="PROSITE" id="PS01174">
    <property type="entry name" value="LIPASE_GDXG_SER"/>
    <property type="match status" value="1"/>
</dbReference>
<dbReference type="GO" id="GO:0016787">
    <property type="term" value="F:hydrolase activity"/>
    <property type="evidence" value="ECO:0007669"/>
    <property type="project" value="UniProtKB-KW"/>
</dbReference>
<sequence length="305" mass="33093">MSLKDLPKEQFNALLAMSIPDFRQTVGAMMAQAITSQPKPIDIPAKIEDSSFKGPASDVPIRIYTPEGTGPFPAVVFYHGGGWVFGDIQSYDGICRHMCVKTGAVVISVGYRLAPEAKFPAGLEDSYAAFLHVQSNPDKYGIDVERIAVAGDSAGGNLATVVSIMCRDRQAPRPKFQCLIYPACDLTANGPHRQSDPSDLLTNDFMIYMKNGYINGPEDETNPLASPLKADLHDLPPAYLMTCSMDSLLEEGVDYAQKLNASGVPCEHVNAIGMDHGCFSLDRRQVPAVQQYQEMAFAAIKKALA</sequence>
<feature type="domain" description="Alpha/beta hydrolase fold-3" evidence="4">
    <location>
        <begin position="75"/>
        <end position="279"/>
    </location>
</feature>
<proteinExistence type="inferred from homology"/>
<evidence type="ECO:0000259" key="4">
    <source>
        <dbReference type="Pfam" id="PF07859"/>
    </source>
</evidence>
<evidence type="ECO:0000313" key="5">
    <source>
        <dbReference type="EMBL" id="KAG2186457.1"/>
    </source>
</evidence>
<dbReference type="Proteomes" id="UP000612746">
    <property type="component" value="Unassembled WGS sequence"/>
</dbReference>
<evidence type="ECO:0000256" key="2">
    <source>
        <dbReference type="ARBA" id="ARBA00022801"/>
    </source>
</evidence>
<keyword evidence="6" id="KW-1185">Reference proteome</keyword>
<dbReference type="InterPro" id="IPR050300">
    <property type="entry name" value="GDXG_lipolytic_enzyme"/>
</dbReference>
<protein>
    <recommendedName>
        <fullName evidence="4">Alpha/beta hydrolase fold-3 domain-containing protein</fullName>
    </recommendedName>
</protein>
<dbReference type="Gene3D" id="3.40.50.1820">
    <property type="entry name" value="alpha/beta hydrolase"/>
    <property type="match status" value="1"/>
</dbReference>
<accession>A0A8H7ULT0</accession>
<dbReference type="OrthoDB" id="408631at2759"/>
<dbReference type="PANTHER" id="PTHR48081:SF8">
    <property type="entry name" value="ALPHA_BETA HYDROLASE FOLD-3 DOMAIN-CONTAINING PROTEIN-RELATED"/>
    <property type="match status" value="1"/>
</dbReference>
<dbReference type="Pfam" id="PF07859">
    <property type="entry name" value="Abhydrolase_3"/>
    <property type="match status" value="1"/>
</dbReference>
<dbReference type="InterPro" id="IPR033140">
    <property type="entry name" value="Lipase_GDXG_put_SER_AS"/>
</dbReference>
<dbReference type="AlphaFoldDB" id="A0A8H7ULT0"/>
<gene>
    <name evidence="5" type="ORF">INT44_002679</name>
</gene>
<comment type="caution">
    <text evidence="5">The sequence shown here is derived from an EMBL/GenBank/DDBJ whole genome shotgun (WGS) entry which is preliminary data.</text>
</comment>
<dbReference type="InterPro" id="IPR029058">
    <property type="entry name" value="AB_hydrolase_fold"/>
</dbReference>
<evidence type="ECO:0000313" key="6">
    <source>
        <dbReference type="Proteomes" id="UP000612746"/>
    </source>
</evidence>
<name>A0A8H7ULT0_9FUNG</name>
<reference evidence="5" key="1">
    <citation type="submission" date="2020-12" db="EMBL/GenBank/DDBJ databases">
        <title>Metabolic potential, ecology and presence of endohyphal bacteria is reflected in genomic diversity of Mucoromycotina.</title>
        <authorList>
            <person name="Muszewska A."/>
            <person name="Okrasinska A."/>
            <person name="Steczkiewicz K."/>
            <person name="Drgas O."/>
            <person name="Orlowska M."/>
            <person name="Perlinska-Lenart U."/>
            <person name="Aleksandrzak-Piekarczyk T."/>
            <person name="Szatraj K."/>
            <person name="Zielenkiewicz U."/>
            <person name="Pilsyk S."/>
            <person name="Malc E."/>
            <person name="Mieczkowski P."/>
            <person name="Kruszewska J.S."/>
            <person name="Biernat P."/>
            <person name="Pawlowska J."/>
        </authorList>
    </citation>
    <scope>NUCLEOTIDE SEQUENCE</scope>
    <source>
        <strain evidence="5">WA0000051536</strain>
    </source>
</reference>
<dbReference type="SUPFAM" id="SSF53474">
    <property type="entry name" value="alpha/beta-Hydrolases"/>
    <property type="match status" value="1"/>
</dbReference>
<keyword evidence="2" id="KW-0378">Hydrolase</keyword>
<comment type="similarity">
    <text evidence="1">Belongs to the 'GDXG' lipolytic enzyme family.</text>
</comment>
<feature type="active site" evidence="3">
    <location>
        <position position="153"/>
    </location>
</feature>
<evidence type="ECO:0000256" key="1">
    <source>
        <dbReference type="ARBA" id="ARBA00010515"/>
    </source>
</evidence>
<dbReference type="EMBL" id="JAEPRA010000004">
    <property type="protein sequence ID" value="KAG2186457.1"/>
    <property type="molecule type" value="Genomic_DNA"/>
</dbReference>
<dbReference type="InterPro" id="IPR013094">
    <property type="entry name" value="AB_hydrolase_3"/>
</dbReference>
<dbReference type="PANTHER" id="PTHR48081">
    <property type="entry name" value="AB HYDROLASE SUPERFAMILY PROTEIN C4A8.06C"/>
    <property type="match status" value="1"/>
</dbReference>
<evidence type="ECO:0000256" key="3">
    <source>
        <dbReference type="PROSITE-ProRule" id="PRU10038"/>
    </source>
</evidence>
<organism evidence="5 6">
    <name type="scientific">Umbelopsis vinacea</name>
    <dbReference type="NCBI Taxonomy" id="44442"/>
    <lineage>
        <taxon>Eukaryota</taxon>
        <taxon>Fungi</taxon>
        <taxon>Fungi incertae sedis</taxon>
        <taxon>Mucoromycota</taxon>
        <taxon>Mucoromycotina</taxon>
        <taxon>Umbelopsidomycetes</taxon>
        <taxon>Umbelopsidales</taxon>
        <taxon>Umbelopsidaceae</taxon>
        <taxon>Umbelopsis</taxon>
    </lineage>
</organism>